<reference evidence="2" key="1">
    <citation type="journal article" date="2018" name="Nat. Plants">
        <title>Whole-genome landscape of Medicago truncatula symbiotic genes.</title>
        <authorList>
            <person name="Pecrix Y."/>
            <person name="Gamas P."/>
            <person name="Carrere S."/>
        </authorList>
    </citation>
    <scope>NUCLEOTIDE SEQUENCE</scope>
    <source>
        <tissue evidence="2">Leaves</tissue>
    </source>
</reference>
<dbReference type="AlphaFoldDB" id="A0A396HNZ3"/>
<organism evidence="2">
    <name type="scientific">Medicago truncatula</name>
    <name type="common">Barrel medic</name>
    <name type="synonym">Medicago tribuloides</name>
    <dbReference type="NCBI Taxonomy" id="3880"/>
    <lineage>
        <taxon>Eukaryota</taxon>
        <taxon>Viridiplantae</taxon>
        <taxon>Streptophyta</taxon>
        <taxon>Embryophyta</taxon>
        <taxon>Tracheophyta</taxon>
        <taxon>Spermatophyta</taxon>
        <taxon>Magnoliopsida</taxon>
        <taxon>eudicotyledons</taxon>
        <taxon>Gunneridae</taxon>
        <taxon>Pentapetalae</taxon>
        <taxon>rosids</taxon>
        <taxon>fabids</taxon>
        <taxon>Fabales</taxon>
        <taxon>Fabaceae</taxon>
        <taxon>Papilionoideae</taxon>
        <taxon>50 kb inversion clade</taxon>
        <taxon>NPAAA clade</taxon>
        <taxon>Hologalegina</taxon>
        <taxon>IRL clade</taxon>
        <taxon>Trifolieae</taxon>
        <taxon>Medicago</taxon>
    </lineage>
</organism>
<evidence type="ECO:0008006" key="3">
    <source>
        <dbReference type="Google" id="ProtNLM"/>
    </source>
</evidence>
<sequence>MCFLLESKLSLLDEGCNALLKLFDYLIIFIELGYIYIIYVILNNIG</sequence>
<dbReference type="Proteomes" id="UP000265566">
    <property type="component" value="Chromosome 6"/>
</dbReference>
<accession>A0A396HNZ3</accession>
<evidence type="ECO:0000256" key="1">
    <source>
        <dbReference type="SAM" id="Phobius"/>
    </source>
</evidence>
<comment type="caution">
    <text evidence="2">The sequence shown here is derived from an EMBL/GenBank/DDBJ whole genome shotgun (WGS) entry which is preliminary data.</text>
</comment>
<protein>
    <recommendedName>
        <fullName evidence="3">Transmembrane protein</fullName>
    </recommendedName>
</protein>
<feature type="transmembrane region" description="Helical" evidence="1">
    <location>
        <begin position="22"/>
        <end position="42"/>
    </location>
</feature>
<gene>
    <name evidence="2" type="ORF">MtrunA17_Chr6g0482171</name>
</gene>
<proteinExistence type="predicted"/>
<keyword evidence="1" id="KW-0472">Membrane</keyword>
<dbReference type="Gramene" id="rna37281">
    <property type="protein sequence ID" value="RHN52587.1"/>
    <property type="gene ID" value="gene37281"/>
</dbReference>
<keyword evidence="1" id="KW-1133">Transmembrane helix</keyword>
<evidence type="ECO:0000313" key="2">
    <source>
        <dbReference type="EMBL" id="RHN52587.1"/>
    </source>
</evidence>
<dbReference type="EMBL" id="PSQE01000006">
    <property type="protein sequence ID" value="RHN52587.1"/>
    <property type="molecule type" value="Genomic_DNA"/>
</dbReference>
<name>A0A396HNZ3_MEDTR</name>
<keyword evidence="1" id="KW-0812">Transmembrane</keyword>